<dbReference type="Proteomes" id="UP000821866">
    <property type="component" value="Chromosome 8"/>
</dbReference>
<protein>
    <submittedName>
        <fullName evidence="2">Uncharacterized protein</fullName>
    </submittedName>
</protein>
<evidence type="ECO:0000313" key="2">
    <source>
        <dbReference type="EMBL" id="KAH8019663.1"/>
    </source>
</evidence>
<keyword evidence="3" id="KW-1185">Reference proteome</keyword>
<accession>A0A9J6DC47</accession>
<name>A0A9J6DC47_RHIMP</name>
<feature type="compositionally biased region" description="Polar residues" evidence="1">
    <location>
        <begin position="21"/>
        <end position="31"/>
    </location>
</feature>
<comment type="caution">
    <text evidence="2">The sequence shown here is derived from an EMBL/GenBank/DDBJ whole genome shotgun (WGS) entry which is preliminary data.</text>
</comment>
<dbReference type="AlphaFoldDB" id="A0A9J6DC47"/>
<gene>
    <name evidence="2" type="ORF">HPB51_020474</name>
</gene>
<evidence type="ECO:0000313" key="3">
    <source>
        <dbReference type="Proteomes" id="UP000821866"/>
    </source>
</evidence>
<evidence type="ECO:0000256" key="1">
    <source>
        <dbReference type="SAM" id="MobiDB-lite"/>
    </source>
</evidence>
<reference evidence="2" key="2">
    <citation type="submission" date="2021-09" db="EMBL/GenBank/DDBJ databases">
        <authorList>
            <person name="Jia N."/>
            <person name="Wang J."/>
            <person name="Shi W."/>
            <person name="Du L."/>
            <person name="Sun Y."/>
            <person name="Zhan W."/>
            <person name="Jiang J."/>
            <person name="Wang Q."/>
            <person name="Zhang B."/>
            <person name="Ji P."/>
            <person name="Sakyi L.B."/>
            <person name="Cui X."/>
            <person name="Yuan T."/>
            <person name="Jiang B."/>
            <person name="Yang W."/>
            <person name="Lam T.T.-Y."/>
            <person name="Chang Q."/>
            <person name="Ding S."/>
            <person name="Wang X."/>
            <person name="Zhu J."/>
            <person name="Ruan X."/>
            <person name="Zhao L."/>
            <person name="Wei J."/>
            <person name="Que T."/>
            <person name="Du C."/>
            <person name="Cheng J."/>
            <person name="Dai P."/>
            <person name="Han X."/>
            <person name="Huang E."/>
            <person name="Gao Y."/>
            <person name="Liu J."/>
            <person name="Shao H."/>
            <person name="Ye R."/>
            <person name="Li L."/>
            <person name="Wei W."/>
            <person name="Wang X."/>
            <person name="Wang C."/>
            <person name="Huo Q."/>
            <person name="Li W."/>
            <person name="Guo W."/>
            <person name="Chen H."/>
            <person name="Chen S."/>
            <person name="Zhou L."/>
            <person name="Zhou L."/>
            <person name="Ni X."/>
            <person name="Tian J."/>
            <person name="Zhou Y."/>
            <person name="Sheng Y."/>
            <person name="Liu T."/>
            <person name="Pan Y."/>
            <person name="Xia L."/>
            <person name="Li J."/>
            <person name="Zhao F."/>
            <person name="Cao W."/>
        </authorList>
    </citation>
    <scope>NUCLEOTIDE SEQUENCE</scope>
    <source>
        <strain evidence="2">Rmic-2018</strain>
        <tissue evidence="2">Larvae</tissue>
    </source>
</reference>
<reference evidence="2" key="1">
    <citation type="journal article" date="2020" name="Cell">
        <title>Large-Scale Comparative Analyses of Tick Genomes Elucidate Their Genetic Diversity and Vector Capacities.</title>
        <authorList>
            <consortium name="Tick Genome and Microbiome Consortium (TIGMIC)"/>
            <person name="Jia N."/>
            <person name="Wang J."/>
            <person name="Shi W."/>
            <person name="Du L."/>
            <person name="Sun Y."/>
            <person name="Zhan W."/>
            <person name="Jiang J.F."/>
            <person name="Wang Q."/>
            <person name="Zhang B."/>
            <person name="Ji P."/>
            <person name="Bell-Sakyi L."/>
            <person name="Cui X.M."/>
            <person name="Yuan T.T."/>
            <person name="Jiang B.G."/>
            <person name="Yang W.F."/>
            <person name="Lam T.T."/>
            <person name="Chang Q.C."/>
            <person name="Ding S.J."/>
            <person name="Wang X.J."/>
            <person name="Zhu J.G."/>
            <person name="Ruan X.D."/>
            <person name="Zhao L."/>
            <person name="Wei J.T."/>
            <person name="Ye R.Z."/>
            <person name="Que T.C."/>
            <person name="Du C.H."/>
            <person name="Zhou Y.H."/>
            <person name="Cheng J.X."/>
            <person name="Dai P.F."/>
            <person name="Guo W.B."/>
            <person name="Han X.H."/>
            <person name="Huang E.J."/>
            <person name="Li L.F."/>
            <person name="Wei W."/>
            <person name="Gao Y.C."/>
            <person name="Liu J.Z."/>
            <person name="Shao H.Z."/>
            <person name="Wang X."/>
            <person name="Wang C.C."/>
            <person name="Yang T.C."/>
            <person name="Huo Q.B."/>
            <person name="Li W."/>
            <person name="Chen H.Y."/>
            <person name="Chen S.E."/>
            <person name="Zhou L.G."/>
            <person name="Ni X.B."/>
            <person name="Tian J.H."/>
            <person name="Sheng Y."/>
            <person name="Liu T."/>
            <person name="Pan Y.S."/>
            <person name="Xia L.Y."/>
            <person name="Li J."/>
            <person name="Zhao F."/>
            <person name="Cao W.C."/>
        </authorList>
    </citation>
    <scope>NUCLEOTIDE SEQUENCE</scope>
    <source>
        <strain evidence="2">Rmic-2018</strain>
    </source>
</reference>
<dbReference type="EMBL" id="JABSTU010000010">
    <property type="protein sequence ID" value="KAH8019663.1"/>
    <property type="molecule type" value="Genomic_DNA"/>
</dbReference>
<proteinExistence type="predicted"/>
<organism evidence="2 3">
    <name type="scientific">Rhipicephalus microplus</name>
    <name type="common">Cattle tick</name>
    <name type="synonym">Boophilus microplus</name>
    <dbReference type="NCBI Taxonomy" id="6941"/>
    <lineage>
        <taxon>Eukaryota</taxon>
        <taxon>Metazoa</taxon>
        <taxon>Ecdysozoa</taxon>
        <taxon>Arthropoda</taxon>
        <taxon>Chelicerata</taxon>
        <taxon>Arachnida</taxon>
        <taxon>Acari</taxon>
        <taxon>Parasitiformes</taxon>
        <taxon>Ixodida</taxon>
        <taxon>Ixodoidea</taxon>
        <taxon>Ixodidae</taxon>
        <taxon>Rhipicephalinae</taxon>
        <taxon>Rhipicephalus</taxon>
        <taxon>Boophilus</taxon>
    </lineage>
</organism>
<feature type="region of interest" description="Disordered" evidence="1">
    <location>
        <begin position="1"/>
        <end position="34"/>
    </location>
</feature>
<sequence length="170" mass="18430">MQQYPGAKPHGGDPGTVTPYVKTSPSQSWSATHPAEKALTNARAILTKQVGEDYHQSLPSMIRKSENAIAVEAIAHILKDCSKTSVSGNFMANEDPTIDSGSSKFLKTAIINGTYQLSMMIDSGSSDCSLRHQVAERCNLQVVCKAQALYWLGRTDTTIVQSKEISEVNI</sequence>